<accession>A0A1N6GRU3</accession>
<dbReference type="Proteomes" id="UP000185062">
    <property type="component" value="Unassembled WGS sequence"/>
</dbReference>
<sequence>MCRLPCKGLMVRFIDLNGGVEGKEGFVVLACQQDALSKGVRGMFGGYAPLISSR</sequence>
<gene>
    <name evidence="1" type="ORF">SAMN02743940_0830</name>
</gene>
<protein>
    <submittedName>
        <fullName evidence="1">Uncharacterized protein</fullName>
    </submittedName>
</protein>
<proteinExistence type="predicted"/>
<evidence type="ECO:0000313" key="1">
    <source>
        <dbReference type="EMBL" id="SIO10095.1"/>
    </source>
</evidence>
<dbReference type="EMBL" id="FSRO01000001">
    <property type="protein sequence ID" value="SIO10095.1"/>
    <property type="molecule type" value="Genomic_DNA"/>
</dbReference>
<dbReference type="AlphaFoldDB" id="A0A1N6GRU3"/>
<evidence type="ECO:0000313" key="2">
    <source>
        <dbReference type="Proteomes" id="UP000185062"/>
    </source>
</evidence>
<name>A0A1N6GRU3_9PROT</name>
<keyword evidence="2" id="KW-1185">Reference proteome</keyword>
<organism evidence="1 2">
    <name type="scientific">Nitrosomonas cryotolerans ATCC 49181</name>
    <dbReference type="NCBI Taxonomy" id="1131553"/>
    <lineage>
        <taxon>Bacteria</taxon>
        <taxon>Pseudomonadati</taxon>
        <taxon>Pseudomonadota</taxon>
        <taxon>Betaproteobacteria</taxon>
        <taxon>Nitrosomonadales</taxon>
        <taxon>Nitrosomonadaceae</taxon>
        <taxon>Nitrosomonas</taxon>
    </lineage>
</organism>
<reference evidence="1 2" key="1">
    <citation type="submission" date="2016-12" db="EMBL/GenBank/DDBJ databases">
        <authorList>
            <person name="Song W.-J."/>
            <person name="Kurnit D.M."/>
        </authorList>
    </citation>
    <scope>NUCLEOTIDE SEQUENCE [LARGE SCALE GENOMIC DNA]</scope>
    <source>
        <strain evidence="1 2">ATCC 49181</strain>
    </source>
</reference>